<evidence type="ECO:0000256" key="14">
    <source>
        <dbReference type="ARBA" id="ARBA00023136"/>
    </source>
</evidence>
<keyword evidence="6" id="KW-0808">Transferase</keyword>
<reference evidence="22" key="1">
    <citation type="submission" date="2015-06" db="UniProtKB">
        <authorList>
            <consortium name="EnsemblPlants"/>
        </authorList>
    </citation>
    <scope>IDENTIFICATION</scope>
</reference>
<dbReference type="EC" id="2.7.11.1" evidence="2"/>
<keyword evidence="8" id="KW-0732">Signal</keyword>
<dbReference type="PROSITE" id="PS00107">
    <property type="entry name" value="PROTEIN_KINASE_ATP"/>
    <property type="match status" value="1"/>
</dbReference>
<dbReference type="Pfam" id="PF00076">
    <property type="entry name" value="RRM_1"/>
    <property type="match status" value="1"/>
</dbReference>
<evidence type="ECO:0000256" key="7">
    <source>
        <dbReference type="ARBA" id="ARBA00022692"/>
    </source>
</evidence>
<evidence type="ECO:0000256" key="5">
    <source>
        <dbReference type="ARBA" id="ARBA00022553"/>
    </source>
</evidence>
<evidence type="ECO:0000256" key="19">
    <source>
        <dbReference type="ARBA" id="ARBA00048679"/>
    </source>
</evidence>
<dbReference type="Pfam" id="PF08276">
    <property type="entry name" value="PAN_2"/>
    <property type="match status" value="1"/>
</dbReference>
<dbReference type="CDD" id="cd00028">
    <property type="entry name" value="B_lectin"/>
    <property type="match status" value="1"/>
</dbReference>
<dbReference type="InterPro" id="IPR008271">
    <property type="entry name" value="Ser/Thr_kinase_AS"/>
</dbReference>
<dbReference type="InterPro" id="IPR000719">
    <property type="entry name" value="Prot_kinase_dom"/>
</dbReference>
<dbReference type="InterPro" id="IPR036426">
    <property type="entry name" value="Bulb-type_lectin_dom_sf"/>
</dbReference>
<evidence type="ECO:0000256" key="8">
    <source>
        <dbReference type="ARBA" id="ARBA00022729"/>
    </source>
</evidence>
<dbReference type="GO" id="GO:0051707">
    <property type="term" value="P:response to other organism"/>
    <property type="evidence" value="ECO:0007669"/>
    <property type="project" value="UniProtKB-ARBA"/>
</dbReference>
<dbReference type="Gene3D" id="3.30.200.20">
    <property type="entry name" value="Phosphorylase Kinase, domain 1"/>
    <property type="match status" value="1"/>
</dbReference>
<keyword evidence="7" id="KW-0812">Transmembrane</keyword>
<evidence type="ECO:0000256" key="2">
    <source>
        <dbReference type="ARBA" id="ARBA00012513"/>
    </source>
</evidence>
<dbReference type="Gene3D" id="2.90.10.10">
    <property type="entry name" value="Bulb-type lectin domain"/>
    <property type="match status" value="1"/>
</dbReference>
<dbReference type="SUPFAM" id="SSF56112">
    <property type="entry name" value="Protein kinase-like (PK-like)"/>
    <property type="match status" value="1"/>
</dbReference>
<dbReference type="PANTHER" id="PTHR47976">
    <property type="entry name" value="G-TYPE LECTIN S-RECEPTOR-LIKE SERINE/THREONINE-PROTEIN KINASE SD2-5"/>
    <property type="match status" value="1"/>
</dbReference>
<keyword evidence="12 21" id="KW-0067">ATP-binding</keyword>
<dbReference type="GO" id="GO:0003723">
    <property type="term" value="F:RNA binding"/>
    <property type="evidence" value="ECO:0007669"/>
    <property type="project" value="UniProtKB-UniRule"/>
</dbReference>
<dbReference type="CDD" id="cd01098">
    <property type="entry name" value="PAN_AP_plant"/>
    <property type="match status" value="1"/>
</dbReference>
<evidence type="ECO:0000256" key="4">
    <source>
        <dbReference type="ARBA" id="ARBA00022536"/>
    </source>
</evidence>
<dbReference type="GO" id="GO:0030246">
    <property type="term" value="F:carbohydrate binding"/>
    <property type="evidence" value="ECO:0007669"/>
    <property type="project" value="UniProtKB-KW"/>
</dbReference>
<dbReference type="GO" id="GO:0004674">
    <property type="term" value="F:protein serine/threonine kinase activity"/>
    <property type="evidence" value="ECO:0007669"/>
    <property type="project" value="UniProtKB-KW"/>
</dbReference>
<keyword evidence="20" id="KW-0694">RNA-binding</keyword>
<dbReference type="Gene3D" id="1.10.510.10">
    <property type="entry name" value="Transferase(Phosphotransferase) domain 1"/>
    <property type="match status" value="1"/>
</dbReference>
<dbReference type="Pfam" id="PF01453">
    <property type="entry name" value="B_lectin"/>
    <property type="match status" value="1"/>
</dbReference>
<accession>M8D7P7</accession>
<dbReference type="SMART" id="SM00108">
    <property type="entry name" value="B_lectin"/>
    <property type="match status" value="1"/>
</dbReference>
<evidence type="ECO:0000256" key="11">
    <source>
        <dbReference type="ARBA" id="ARBA00022777"/>
    </source>
</evidence>
<keyword evidence="9" id="KW-0430">Lectin</keyword>
<evidence type="ECO:0000256" key="3">
    <source>
        <dbReference type="ARBA" id="ARBA00022527"/>
    </source>
</evidence>
<dbReference type="PROSITE" id="PS50102">
    <property type="entry name" value="RRM"/>
    <property type="match status" value="1"/>
</dbReference>
<evidence type="ECO:0000256" key="10">
    <source>
        <dbReference type="ARBA" id="ARBA00022741"/>
    </source>
</evidence>
<dbReference type="SMART" id="SM00220">
    <property type="entry name" value="S_TKc"/>
    <property type="match status" value="1"/>
</dbReference>
<dbReference type="Gene3D" id="3.30.70.330">
    <property type="match status" value="1"/>
</dbReference>
<keyword evidence="11" id="KW-0418">Kinase</keyword>
<dbReference type="EnsemblPlants" id="EMT32501">
    <property type="protein sequence ID" value="EMT32501"/>
    <property type="gene ID" value="F775_04195"/>
</dbReference>
<dbReference type="FunFam" id="1.10.510.10:FF:000248">
    <property type="entry name" value="S-receptor-like kinase 5"/>
    <property type="match status" value="1"/>
</dbReference>
<keyword evidence="4" id="KW-0245">EGF-like domain</keyword>
<evidence type="ECO:0000256" key="12">
    <source>
        <dbReference type="ARBA" id="ARBA00022840"/>
    </source>
</evidence>
<comment type="subcellular location">
    <subcellularLocation>
        <location evidence="1">Membrane</location>
        <topology evidence="1">Single-pass type I membrane protein</topology>
    </subcellularLocation>
</comment>
<comment type="catalytic activity">
    <reaction evidence="18">
        <text>L-threonyl-[protein] + ATP = O-phospho-L-threonyl-[protein] + ADP + H(+)</text>
        <dbReference type="Rhea" id="RHEA:46608"/>
        <dbReference type="Rhea" id="RHEA-COMP:11060"/>
        <dbReference type="Rhea" id="RHEA-COMP:11605"/>
        <dbReference type="ChEBI" id="CHEBI:15378"/>
        <dbReference type="ChEBI" id="CHEBI:30013"/>
        <dbReference type="ChEBI" id="CHEBI:30616"/>
        <dbReference type="ChEBI" id="CHEBI:61977"/>
        <dbReference type="ChEBI" id="CHEBI:456216"/>
        <dbReference type="EC" id="2.7.11.1"/>
    </reaction>
</comment>
<name>M8D7P7_AEGTA</name>
<dbReference type="Pfam" id="PF00069">
    <property type="entry name" value="Pkinase"/>
    <property type="match status" value="1"/>
</dbReference>
<evidence type="ECO:0000256" key="6">
    <source>
        <dbReference type="ARBA" id="ARBA00022679"/>
    </source>
</evidence>
<dbReference type="SMART" id="SM00360">
    <property type="entry name" value="RRM"/>
    <property type="match status" value="1"/>
</dbReference>
<sequence>MELGGSTSTSLSRTGTIHTAIIVENDDMCAMSWRLVSSHILESRGELLRLSVLLRWPNHRISVHQRHSNEAQAHALTVRVHALVEDAGVGGRRTMRWARRDDGAQPHRQQNQVHGVPAAKLEGQSKWRGTEESSVEAMTRDDVAIRERLEAPKANSSIRKEMPSERSKEHFFSFVVQNLPPNMDSSLLHRFFTKHGEVSTAEVTSPRMGRVTIAMVAVDRPDEAEAILNGLVLNGYTLIVSVCTAKSKLSVSKLPVTWTSADEDNGPCQFQLCITSGVSESDTILSLSRMHKTTVLVSAKNFRRDESRIRKEPVKWLCGVCEKVTRESPCPLAFMPAQLSESLTISESPKPLTLVTILFLIPSDPAIFRAISSSPPAVQFHQLCTYLLEQSSTMHHATLFLFILVAAPPFLSTVKTLNYPNTTTKLSTVWINDATDGALDMRPILISSQQDPSRGGGAFAAGFLCVSTPTCNMSLFGVFIVTKEYGSWTSSTYPAATVWSANRARPVRMNATLELTSNGNLVLMDADGSHIWSSNSSGRSVTGMVINEFGNLALVDQRSATVWQSFDHPTDTLVHGQSLVEDRYGGISLPATKSNQYMRLESDGHLRLYDWANGSILYEVMQINDCDYPTVCGEYGICIESQCVCPYENSFFKPVDERQPNLGCTPLTPISCQEKQRHRLLTLSSIYYFDKNYTVVNAKSLAQCKKACLKNCSCRAVIFSYYHNDSYGECMWVTKVFSLQSMQPGDDDVYSSTAYLKVQIDENKNNVMLGATLGGISALLLLAIVVGFYLKRRKKYEEKDDFDFDQLPGMPTRFSFEKMIECTEGFIKKLGEGGFGMVFEGKLGEDTVAVKRLEEKSERLLVYEYMSRGSLDRWIYYRHNNAPLDWCTRCRIILDIAKGLCYLHEECRQKIAHLDIKPQNILLDESFNAKVADFGLCKLIDRDQSKVVTMMRGTPGYLAPEWLTSRITEKVDVYSFGVVIMEIVSGRKNIDTSEPEENVQLIKLLREKATDNQMIDLVDKHSDDMVSHQDEVIKMMKLAIWCLQHDSIRRPSMSVVIKALEGAIIIETFDANSIMHVQDNPSTYSVTSRTTMLSGPR</sequence>
<keyword evidence="17" id="KW-0325">Glycoprotein</keyword>
<evidence type="ECO:0000256" key="13">
    <source>
        <dbReference type="ARBA" id="ARBA00022989"/>
    </source>
</evidence>
<dbReference type="PROSITE" id="PS50948">
    <property type="entry name" value="PAN"/>
    <property type="match status" value="1"/>
</dbReference>
<evidence type="ECO:0000256" key="15">
    <source>
        <dbReference type="ARBA" id="ARBA00023157"/>
    </source>
</evidence>
<dbReference type="InterPro" id="IPR051343">
    <property type="entry name" value="G-type_lectin_kinases/EP1-like"/>
</dbReference>
<dbReference type="InterPro" id="IPR012677">
    <property type="entry name" value="Nucleotide-bd_a/b_plait_sf"/>
</dbReference>
<dbReference type="AlphaFoldDB" id="M8D7P7"/>
<dbReference type="InterPro" id="IPR017441">
    <property type="entry name" value="Protein_kinase_ATP_BS"/>
</dbReference>
<evidence type="ECO:0000256" key="1">
    <source>
        <dbReference type="ARBA" id="ARBA00004479"/>
    </source>
</evidence>
<evidence type="ECO:0000256" key="18">
    <source>
        <dbReference type="ARBA" id="ARBA00047899"/>
    </source>
</evidence>
<dbReference type="SUPFAM" id="SSF54928">
    <property type="entry name" value="RNA-binding domain, RBD"/>
    <property type="match status" value="1"/>
</dbReference>
<protein>
    <recommendedName>
        <fullName evidence="2">non-specific serine/threonine protein kinase</fullName>
        <ecNumber evidence="2">2.7.11.1</ecNumber>
    </recommendedName>
</protein>
<keyword evidence="16" id="KW-0675">Receptor</keyword>
<dbReference type="PROSITE" id="PS00108">
    <property type="entry name" value="PROTEIN_KINASE_ST"/>
    <property type="match status" value="1"/>
</dbReference>
<keyword evidence="10 21" id="KW-0547">Nucleotide-binding</keyword>
<evidence type="ECO:0000256" key="9">
    <source>
        <dbReference type="ARBA" id="ARBA00022734"/>
    </source>
</evidence>
<evidence type="ECO:0000256" key="17">
    <source>
        <dbReference type="ARBA" id="ARBA00023180"/>
    </source>
</evidence>
<keyword evidence="14" id="KW-0472">Membrane</keyword>
<dbReference type="SUPFAM" id="SSF51110">
    <property type="entry name" value="alpha-D-mannose-specific plant lectins"/>
    <property type="match status" value="1"/>
</dbReference>
<dbReference type="GO" id="GO:0005524">
    <property type="term" value="F:ATP binding"/>
    <property type="evidence" value="ECO:0007669"/>
    <property type="project" value="UniProtKB-UniRule"/>
</dbReference>
<dbReference type="PROSITE" id="PS50927">
    <property type="entry name" value="BULB_LECTIN"/>
    <property type="match status" value="1"/>
</dbReference>
<dbReference type="CDD" id="cd00590">
    <property type="entry name" value="RRM_SF"/>
    <property type="match status" value="1"/>
</dbReference>
<keyword evidence="5" id="KW-0597">Phosphoprotein</keyword>
<evidence type="ECO:0000256" key="20">
    <source>
        <dbReference type="PROSITE-ProRule" id="PRU00176"/>
    </source>
</evidence>
<dbReference type="GO" id="GO:0016020">
    <property type="term" value="C:membrane"/>
    <property type="evidence" value="ECO:0007669"/>
    <property type="project" value="UniProtKB-SubCell"/>
</dbReference>
<dbReference type="InterPro" id="IPR001480">
    <property type="entry name" value="Bulb-type_lectin_dom"/>
</dbReference>
<dbReference type="InterPro" id="IPR035979">
    <property type="entry name" value="RBD_domain_sf"/>
</dbReference>
<evidence type="ECO:0000313" key="22">
    <source>
        <dbReference type="EnsemblPlants" id="EMT32501"/>
    </source>
</evidence>
<evidence type="ECO:0000256" key="16">
    <source>
        <dbReference type="ARBA" id="ARBA00023170"/>
    </source>
</evidence>
<feature type="binding site" evidence="21">
    <location>
        <position position="851"/>
    </location>
    <ligand>
        <name>ATP</name>
        <dbReference type="ChEBI" id="CHEBI:30616"/>
    </ligand>
</feature>
<dbReference type="InterPro" id="IPR000504">
    <property type="entry name" value="RRM_dom"/>
</dbReference>
<keyword evidence="3" id="KW-0723">Serine/threonine-protein kinase</keyword>
<comment type="catalytic activity">
    <reaction evidence="19">
        <text>L-seryl-[protein] + ATP = O-phospho-L-seryl-[protein] + ADP + H(+)</text>
        <dbReference type="Rhea" id="RHEA:17989"/>
        <dbReference type="Rhea" id="RHEA-COMP:9863"/>
        <dbReference type="Rhea" id="RHEA-COMP:11604"/>
        <dbReference type="ChEBI" id="CHEBI:15378"/>
        <dbReference type="ChEBI" id="CHEBI:29999"/>
        <dbReference type="ChEBI" id="CHEBI:30616"/>
        <dbReference type="ChEBI" id="CHEBI:83421"/>
        <dbReference type="ChEBI" id="CHEBI:456216"/>
        <dbReference type="EC" id="2.7.11.1"/>
    </reaction>
</comment>
<proteinExistence type="predicted"/>
<dbReference type="InterPro" id="IPR011009">
    <property type="entry name" value="Kinase-like_dom_sf"/>
</dbReference>
<keyword evidence="15" id="KW-1015">Disulfide bond</keyword>
<organism evidence="22">
    <name type="scientific">Aegilops tauschii</name>
    <name type="common">Tausch's goatgrass</name>
    <name type="synonym">Aegilops squarrosa</name>
    <dbReference type="NCBI Taxonomy" id="37682"/>
    <lineage>
        <taxon>Eukaryota</taxon>
        <taxon>Viridiplantae</taxon>
        <taxon>Streptophyta</taxon>
        <taxon>Embryophyta</taxon>
        <taxon>Tracheophyta</taxon>
        <taxon>Spermatophyta</taxon>
        <taxon>Magnoliopsida</taxon>
        <taxon>Liliopsida</taxon>
        <taxon>Poales</taxon>
        <taxon>Poaceae</taxon>
        <taxon>BOP clade</taxon>
        <taxon>Pooideae</taxon>
        <taxon>Triticodae</taxon>
        <taxon>Triticeae</taxon>
        <taxon>Triticinae</taxon>
        <taxon>Aegilops</taxon>
    </lineage>
</organism>
<evidence type="ECO:0000256" key="21">
    <source>
        <dbReference type="PROSITE-ProRule" id="PRU10141"/>
    </source>
</evidence>
<dbReference type="PROSITE" id="PS50011">
    <property type="entry name" value="PROTEIN_KINASE_DOM"/>
    <property type="match status" value="1"/>
</dbReference>
<dbReference type="InterPro" id="IPR003609">
    <property type="entry name" value="Pan_app"/>
</dbReference>
<dbReference type="PANTHER" id="PTHR47976:SF30">
    <property type="entry name" value="RECEPTOR-LIKE SERINE_THREONINE-PROTEIN KINASE"/>
    <property type="match status" value="1"/>
</dbReference>
<keyword evidence="13" id="KW-1133">Transmembrane helix</keyword>